<dbReference type="InterPro" id="IPR000119">
    <property type="entry name" value="Hist_DNA-bd"/>
</dbReference>
<evidence type="ECO:0000256" key="4">
    <source>
        <dbReference type="RuleBase" id="RU003939"/>
    </source>
</evidence>
<protein>
    <submittedName>
        <fullName evidence="5">HU family DNA-binding protein</fullName>
    </submittedName>
</protein>
<comment type="caution">
    <text evidence="5">The sequence shown here is derived from an EMBL/GenBank/DDBJ whole genome shotgun (WGS) entry which is preliminary data.</text>
</comment>
<dbReference type="GeneID" id="78361367"/>
<dbReference type="GO" id="GO:0030261">
    <property type="term" value="P:chromosome condensation"/>
    <property type="evidence" value="ECO:0007669"/>
    <property type="project" value="UniProtKB-KW"/>
</dbReference>
<sequence>MNKSEMIEAIASECEISKASAQRALDAFTNNVLNALKKGDEVVLAGFGTFSVAERAPRKARNLHTNEEIEIPAKKVPKFKAGKFLKDAVE</sequence>
<dbReference type="PANTHER" id="PTHR33175">
    <property type="entry name" value="DNA-BINDING PROTEIN HU"/>
    <property type="match status" value="1"/>
</dbReference>
<proteinExistence type="inferred from homology"/>
<name>A0A227KE30_9BURK</name>
<dbReference type="Proteomes" id="UP000214610">
    <property type="component" value="Unassembled WGS sequence"/>
</dbReference>
<evidence type="ECO:0000256" key="3">
    <source>
        <dbReference type="ARBA" id="ARBA00023125"/>
    </source>
</evidence>
<dbReference type="InterPro" id="IPR010992">
    <property type="entry name" value="IHF-like_DNA-bd_dom_sf"/>
</dbReference>
<dbReference type="RefSeq" id="WP_066592625.1">
    <property type="nucleotide sequence ID" value="NZ_CAJTBZ010000015.1"/>
</dbReference>
<dbReference type="Pfam" id="PF00216">
    <property type="entry name" value="Bac_DNA_binding"/>
    <property type="match status" value="1"/>
</dbReference>
<dbReference type="GO" id="GO:0030527">
    <property type="term" value="F:structural constituent of chromatin"/>
    <property type="evidence" value="ECO:0007669"/>
    <property type="project" value="InterPro"/>
</dbReference>
<evidence type="ECO:0000313" key="6">
    <source>
        <dbReference type="Proteomes" id="UP000214610"/>
    </source>
</evidence>
<evidence type="ECO:0000313" key="5">
    <source>
        <dbReference type="EMBL" id="OXE45775.1"/>
    </source>
</evidence>
<accession>A0A227KE30</accession>
<dbReference type="CDD" id="cd13831">
    <property type="entry name" value="HU"/>
    <property type="match status" value="1"/>
</dbReference>
<dbReference type="GO" id="GO:0003677">
    <property type="term" value="F:DNA binding"/>
    <property type="evidence" value="ECO:0007669"/>
    <property type="project" value="UniProtKB-KW"/>
</dbReference>
<evidence type="ECO:0000256" key="2">
    <source>
        <dbReference type="ARBA" id="ARBA00023067"/>
    </source>
</evidence>
<keyword evidence="6" id="KW-1185">Reference proteome</keyword>
<dbReference type="SUPFAM" id="SSF47729">
    <property type="entry name" value="IHF-like DNA-binding proteins"/>
    <property type="match status" value="1"/>
</dbReference>
<dbReference type="PRINTS" id="PR01727">
    <property type="entry name" value="DNABINDINGHU"/>
</dbReference>
<gene>
    <name evidence="5" type="ORF">ADH67_10130</name>
</gene>
<evidence type="ECO:0000256" key="1">
    <source>
        <dbReference type="ARBA" id="ARBA00010529"/>
    </source>
</evidence>
<organism evidence="5 6">
    <name type="scientific">Turicimonas muris</name>
    <dbReference type="NCBI Taxonomy" id="1796652"/>
    <lineage>
        <taxon>Bacteria</taxon>
        <taxon>Pseudomonadati</taxon>
        <taxon>Pseudomonadota</taxon>
        <taxon>Betaproteobacteria</taxon>
        <taxon>Burkholderiales</taxon>
        <taxon>Sutterellaceae</taxon>
        <taxon>Turicimonas</taxon>
    </lineage>
</organism>
<dbReference type="AlphaFoldDB" id="A0A227KE30"/>
<keyword evidence="2" id="KW-0226">DNA condensation</keyword>
<dbReference type="Gene3D" id="4.10.520.10">
    <property type="entry name" value="IHF-like DNA-binding proteins"/>
    <property type="match status" value="1"/>
</dbReference>
<dbReference type="PANTHER" id="PTHR33175:SF3">
    <property type="entry name" value="DNA-BINDING PROTEIN HU-BETA"/>
    <property type="match status" value="1"/>
</dbReference>
<dbReference type="GO" id="GO:0005829">
    <property type="term" value="C:cytosol"/>
    <property type="evidence" value="ECO:0007669"/>
    <property type="project" value="TreeGrafter"/>
</dbReference>
<keyword evidence="3 5" id="KW-0238">DNA-binding</keyword>
<dbReference type="EMBL" id="NHMP01000007">
    <property type="protein sequence ID" value="OXE45775.1"/>
    <property type="molecule type" value="Genomic_DNA"/>
</dbReference>
<reference evidence="6" key="1">
    <citation type="submission" date="2017-05" db="EMBL/GenBank/DDBJ databases">
        <title>Improved OligoMM genomes.</title>
        <authorList>
            <person name="Garzetti D."/>
        </authorList>
    </citation>
    <scope>NUCLEOTIDE SEQUENCE [LARGE SCALE GENOMIC DNA]</scope>
    <source>
        <strain evidence="6">YL45</strain>
    </source>
</reference>
<comment type="similarity">
    <text evidence="1 4">Belongs to the bacterial histone-like protein family.</text>
</comment>
<dbReference type="SMART" id="SM00411">
    <property type="entry name" value="BHL"/>
    <property type="match status" value="1"/>
</dbReference>